<keyword evidence="2" id="KW-0489">Methyltransferase</keyword>
<dbReference type="InterPro" id="IPR001091">
    <property type="entry name" value="RM_Methyltransferase"/>
</dbReference>
<dbReference type="GO" id="GO:0005737">
    <property type="term" value="C:cytoplasm"/>
    <property type="evidence" value="ECO:0007669"/>
    <property type="project" value="TreeGrafter"/>
</dbReference>
<proteinExistence type="inferred from homology"/>
<comment type="caution">
    <text evidence="6">The sequence shown here is derived from an EMBL/GenBank/DDBJ whole genome shotgun (WGS) entry which is preliminary data.</text>
</comment>
<dbReference type="InterPro" id="IPR029063">
    <property type="entry name" value="SAM-dependent_MTases_sf"/>
</dbReference>
<reference evidence="6" key="2">
    <citation type="journal article" date="2019" name="PLoS ONE">
        <title>Identification and characterization of putative Aeromonas spp. T3SS effectors.</title>
        <authorList>
            <person name="Rangel L.T."/>
            <person name="Marden J."/>
            <person name="Colston S."/>
            <person name="Setubal J.C."/>
            <person name="Graf J."/>
            <person name="Gogarten J.P."/>
        </authorList>
    </citation>
    <scope>NUCLEOTIDE SEQUENCE</scope>
    <source>
        <strain evidence="6">BAQ071013-135</strain>
    </source>
</reference>
<dbReference type="AlphaFoldDB" id="A0AAX2UUN3"/>
<dbReference type="Proteomes" id="UP000796104">
    <property type="component" value="Unassembled WGS sequence"/>
</dbReference>
<dbReference type="PRINTS" id="PR00508">
    <property type="entry name" value="S21N4MTFRASE"/>
</dbReference>
<dbReference type="SUPFAM" id="SSF53335">
    <property type="entry name" value="S-adenosyl-L-methionine-dependent methyltransferases"/>
    <property type="match status" value="1"/>
</dbReference>
<dbReference type="EMBL" id="PDXJ01000010">
    <property type="protein sequence ID" value="TND54654.1"/>
    <property type="molecule type" value="Genomic_DNA"/>
</dbReference>
<dbReference type="GO" id="GO:0032259">
    <property type="term" value="P:methylation"/>
    <property type="evidence" value="ECO:0007669"/>
    <property type="project" value="UniProtKB-KW"/>
</dbReference>
<gene>
    <name evidence="6" type="ORF">CF123_08865</name>
</gene>
<evidence type="ECO:0000313" key="6">
    <source>
        <dbReference type="EMBL" id="TND54654.1"/>
    </source>
</evidence>
<comment type="similarity">
    <text evidence="1 4">Belongs to the N(4)/N(6)-methyltransferase family.</text>
</comment>
<dbReference type="GO" id="GO:0008170">
    <property type="term" value="F:N-methyltransferase activity"/>
    <property type="evidence" value="ECO:0007669"/>
    <property type="project" value="InterPro"/>
</dbReference>
<dbReference type="CDD" id="cd02440">
    <property type="entry name" value="AdoMet_MTases"/>
    <property type="match status" value="1"/>
</dbReference>
<dbReference type="FunFam" id="3.40.50.150:FF:000347">
    <property type="entry name" value="Methyltransferase"/>
    <property type="match status" value="1"/>
</dbReference>
<reference evidence="6" key="1">
    <citation type="submission" date="2017-10" db="EMBL/GenBank/DDBJ databases">
        <authorList>
            <person name="Colston S.M."/>
            <person name="Graf J."/>
        </authorList>
    </citation>
    <scope>NUCLEOTIDE SEQUENCE</scope>
    <source>
        <strain evidence="6">BAQ071013-135</strain>
    </source>
</reference>
<evidence type="ECO:0000256" key="1">
    <source>
        <dbReference type="ARBA" id="ARBA00006594"/>
    </source>
</evidence>
<dbReference type="Gene3D" id="3.40.50.150">
    <property type="entry name" value="Vaccinia Virus protein VP39"/>
    <property type="match status" value="1"/>
</dbReference>
<accession>A0AAX2UUN3</accession>
<evidence type="ECO:0000256" key="2">
    <source>
        <dbReference type="ARBA" id="ARBA00022603"/>
    </source>
</evidence>
<organism evidence="6 7">
    <name type="scientific">Aeromonas veronii</name>
    <dbReference type="NCBI Taxonomy" id="654"/>
    <lineage>
        <taxon>Bacteria</taxon>
        <taxon>Pseudomonadati</taxon>
        <taxon>Pseudomonadota</taxon>
        <taxon>Gammaproteobacteria</taxon>
        <taxon>Aeromonadales</taxon>
        <taxon>Aeromonadaceae</taxon>
        <taxon>Aeromonas</taxon>
    </lineage>
</organism>
<evidence type="ECO:0000256" key="4">
    <source>
        <dbReference type="RuleBase" id="RU362026"/>
    </source>
</evidence>
<sequence>MSELVNKIHLGDCLDVLRSIETASIDLIYLDPPFFTEKKHKLKTRDRTKEFSFDDVWGSDLAYGEFLFERISLMKYLLKDTGSIFVHCDKSAEHIIRAILDKIFGPENFQSEIIWNYKRWSNSKKGLLPNHQNIYFYSKTKNFKFNMKFTGYSETTNIDQILQSRTRDMHNKSVYDMHENGQFKHGKEKQGVPLSDVWDIPYLNPKAKERVGYPTQKPLLLLERIIELVTDENDIVLDPFCGSGTTCVAAKLANRKYIGIDKSQDAVTLSNNRIFNPIKTESNLLKNGRSSYINSDKEAIGLLLGIPFNPVHRNKGIDAILVEQFEGSPVLVRVQKKNEGLAEAASHLLKAKRTKQSKKVILIQTIEHSPNDTIEPQDGLIVICSPSVLIARAIKEELTKISFEESIK</sequence>
<dbReference type="PANTHER" id="PTHR13370">
    <property type="entry name" value="RNA METHYLASE-RELATED"/>
    <property type="match status" value="1"/>
</dbReference>
<evidence type="ECO:0000256" key="3">
    <source>
        <dbReference type="ARBA" id="ARBA00022679"/>
    </source>
</evidence>
<dbReference type="RefSeq" id="WP_139494243.1">
    <property type="nucleotide sequence ID" value="NZ_CAWORL010000002.1"/>
</dbReference>
<feature type="domain" description="DNA methylase N-4/N-6" evidence="5">
    <location>
        <begin position="25"/>
        <end position="271"/>
    </location>
</feature>
<dbReference type="Pfam" id="PF01555">
    <property type="entry name" value="N6_N4_Mtase"/>
    <property type="match status" value="1"/>
</dbReference>
<protein>
    <recommendedName>
        <fullName evidence="4">Methyltransferase</fullName>
        <ecNumber evidence="4">2.1.1.-</ecNumber>
    </recommendedName>
</protein>
<evidence type="ECO:0000313" key="7">
    <source>
        <dbReference type="Proteomes" id="UP000796104"/>
    </source>
</evidence>
<dbReference type="EC" id="2.1.1.-" evidence="4"/>
<name>A0AAX2UUN3_AERVE</name>
<evidence type="ECO:0000259" key="5">
    <source>
        <dbReference type="Pfam" id="PF01555"/>
    </source>
</evidence>
<dbReference type="InterPro" id="IPR002052">
    <property type="entry name" value="DNA_methylase_N6_adenine_CS"/>
</dbReference>
<dbReference type="InterPro" id="IPR002941">
    <property type="entry name" value="DNA_methylase_N4/N6"/>
</dbReference>
<dbReference type="GO" id="GO:0003677">
    <property type="term" value="F:DNA binding"/>
    <property type="evidence" value="ECO:0007669"/>
    <property type="project" value="InterPro"/>
</dbReference>
<keyword evidence="3" id="KW-0808">Transferase</keyword>
<dbReference type="PROSITE" id="PS00092">
    <property type="entry name" value="N6_MTASE"/>
    <property type="match status" value="1"/>
</dbReference>
<dbReference type="PANTHER" id="PTHR13370:SF24">
    <property type="entry name" value="TYPE III RESTRICTION-MODIFICATION ENZYME STYLTI MOD SUBUNIT"/>
    <property type="match status" value="1"/>
</dbReference>